<sequence length="77" mass="8967">MSAFIISRWLGDSTCTTDSSESSFHGYFRYMNPHQIHYLQFLLVFPISVETPSIRSTNTSLLELSLRHYCLHILRIS</sequence>
<accession>A0ABR4QQU3</accession>
<proteinExistence type="predicted"/>
<dbReference type="Proteomes" id="UP001651158">
    <property type="component" value="Unassembled WGS sequence"/>
</dbReference>
<comment type="caution">
    <text evidence="1">The sequence shown here is derived from an EMBL/GenBank/DDBJ whole genome shotgun (WGS) entry which is preliminary data.</text>
</comment>
<evidence type="ECO:0000313" key="1">
    <source>
        <dbReference type="EMBL" id="KAL5111937.1"/>
    </source>
</evidence>
<gene>
    <name evidence="1" type="ORF">TcWFU_004298</name>
</gene>
<organism evidence="1 2">
    <name type="scientific">Taenia crassiceps</name>
    <dbReference type="NCBI Taxonomy" id="6207"/>
    <lineage>
        <taxon>Eukaryota</taxon>
        <taxon>Metazoa</taxon>
        <taxon>Spiralia</taxon>
        <taxon>Lophotrochozoa</taxon>
        <taxon>Platyhelminthes</taxon>
        <taxon>Cestoda</taxon>
        <taxon>Eucestoda</taxon>
        <taxon>Cyclophyllidea</taxon>
        <taxon>Taeniidae</taxon>
        <taxon>Taenia</taxon>
    </lineage>
</organism>
<reference evidence="1 2" key="1">
    <citation type="journal article" date="2022" name="Front. Cell. Infect. Microbiol.">
        <title>The Genomes of Two Strains of Taenia crassiceps the Animal Model for the Study of Human Cysticercosis.</title>
        <authorList>
            <person name="Bobes R.J."/>
            <person name="Estrada K."/>
            <person name="Rios-Valencia D.G."/>
            <person name="Calderon-Gallegos A."/>
            <person name="de la Torre P."/>
            <person name="Carrero J.C."/>
            <person name="Sanchez-Flores A."/>
            <person name="Laclette J.P."/>
        </authorList>
    </citation>
    <scope>NUCLEOTIDE SEQUENCE [LARGE SCALE GENOMIC DNA]</scope>
    <source>
        <strain evidence="1">WFUcys</strain>
    </source>
</reference>
<protein>
    <submittedName>
        <fullName evidence="1">Uncharacterized protein</fullName>
    </submittedName>
</protein>
<evidence type="ECO:0000313" key="2">
    <source>
        <dbReference type="Proteomes" id="UP001651158"/>
    </source>
</evidence>
<dbReference type="EMBL" id="JAKROA010000001">
    <property type="protein sequence ID" value="KAL5111937.1"/>
    <property type="molecule type" value="Genomic_DNA"/>
</dbReference>
<keyword evidence="2" id="KW-1185">Reference proteome</keyword>
<name>A0ABR4QQU3_9CEST</name>